<evidence type="ECO:0000256" key="2">
    <source>
        <dbReference type="ARBA" id="ARBA00022692"/>
    </source>
</evidence>
<dbReference type="Proteomes" id="UP000192468">
    <property type="component" value="Unassembled WGS sequence"/>
</dbReference>
<accession>A0A1W1X4I9</accession>
<evidence type="ECO:0000256" key="1">
    <source>
        <dbReference type="ARBA" id="ARBA00004141"/>
    </source>
</evidence>
<dbReference type="EMBL" id="FWXH01000002">
    <property type="protein sequence ID" value="SMC18822.1"/>
    <property type="molecule type" value="Genomic_DNA"/>
</dbReference>
<evidence type="ECO:0000256" key="4">
    <source>
        <dbReference type="ARBA" id="ARBA00023136"/>
    </source>
</evidence>
<keyword evidence="4 5" id="KW-0472">Membrane</keyword>
<name>A0A1W1X4I9_9CLOT</name>
<comment type="subcellular location">
    <subcellularLocation>
        <location evidence="1">Membrane</location>
        <topology evidence="1">Multi-pass membrane protein</topology>
    </subcellularLocation>
</comment>
<dbReference type="AlphaFoldDB" id="A0A1W1X4I9"/>
<evidence type="ECO:0000259" key="6">
    <source>
        <dbReference type="Pfam" id="PF06271"/>
    </source>
</evidence>
<proteinExistence type="predicted"/>
<feature type="transmembrane region" description="Helical" evidence="5">
    <location>
        <begin position="70"/>
        <end position="88"/>
    </location>
</feature>
<feature type="domain" description="RDD" evidence="6">
    <location>
        <begin position="34"/>
        <end position="108"/>
    </location>
</feature>
<gene>
    <name evidence="7" type="ORF">SAMN02745134_00672</name>
</gene>
<sequence>MTEKNDKVTQDKTVKKNLHNGVSTSKRVPFPAALIANVVDQIIIAVISIVIVFVLNFIMQFAGWYVAQKLQMFLIIYIICNILYTALFESSKSLATPGKKLFKAQVTSK</sequence>
<evidence type="ECO:0000313" key="7">
    <source>
        <dbReference type="EMBL" id="SMC18822.1"/>
    </source>
</evidence>
<reference evidence="7 8" key="1">
    <citation type="submission" date="2017-04" db="EMBL/GenBank/DDBJ databases">
        <authorList>
            <person name="Afonso C.L."/>
            <person name="Miller P.J."/>
            <person name="Scott M.A."/>
            <person name="Spackman E."/>
            <person name="Goraichik I."/>
            <person name="Dimitrov K.M."/>
            <person name="Suarez D.L."/>
            <person name="Swayne D.E."/>
        </authorList>
    </citation>
    <scope>NUCLEOTIDE SEQUENCE [LARGE SCALE GENOMIC DNA]</scope>
    <source>
        <strain evidence="7 8">DSM 12555</strain>
    </source>
</reference>
<dbReference type="GO" id="GO:0016020">
    <property type="term" value="C:membrane"/>
    <property type="evidence" value="ECO:0007669"/>
    <property type="project" value="UniProtKB-SubCell"/>
</dbReference>
<evidence type="ECO:0000256" key="5">
    <source>
        <dbReference type="SAM" id="Phobius"/>
    </source>
</evidence>
<dbReference type="InterPro" id="IPR010432">
    <property type="entry name" value="RDD"/>
</dbReference>
<feature type="transmembrane region" description="Helical" evidence="5">
    <location>
        <begin position="34"/>
        <end position="58"/>
    </location>
</feature>
<evidence type="ECO:0000256" key="3">
    <source>
        <dbReference type="ARBA" id="ARBA00022989"/>
    </source>
</evidence>
<dbReference type="Pfam" id="PF06271">
    <property type="entry name" value="RDD"/>
    <property type="match status" value="1"/>
</dbReference>
<evidence type="ECO:0000313" key="8">
    <source>
        <dbReference type="Proteomes" id="UP000192468"/>
    </source>
</evidence>
<dbReference type="OrthoDB" id="9936603at2"/>
<keyword evidence="3 5" id="KW-1133">Transmembrane helix</keyword>
<keyword evidence="2 5" id="KW-0812">Transmembrane</keyword>
<protein>
    <submittedName>
        <fullName evidence="7">RDD family protein</fullName>
    </submittedName>
</protein>
<keyword evidence="8" id="KW-1185">Reference proteome</keyword>
<dbReference type="RefSeq" id="WP_084113845.1">
    <property type="nucleotide sequence ID" value="NZ_FWXH01000002.1"/>
</dbReference>
<organism evidence="7 8">
    <name type="scientific">Clostridium acidisoli DSM 12555</name>
    <dbReference type="NCBI Taxonomy" id="1121291"/>
    <lineage>
        <taxon>Bacteria</taxon>
        <taxon>Bacillati</taxon>
        <taxon>Bacillota</taxon>
        <taxon>Clostridia</taxon>
        <taxon>Eubacteriales</taxon>
        <taxon>Clostridiaceae</taxon>
        <taxon>Clostridium</taxon>
    </lineage>
</organism>